<dbReference type="AlphaFoldDB" id="A0A919T813"/>
<evidence type="ECO:0000313" key="3">
    <source>
        <dbReference type="EMBL" id="GIM90833.1"/>
    </source>
</evidence>
<reference evidence="3 4" key="1">
    <citation type="submission" date="2021-03" db="EMBL/GenBank/DDBJ databases">
        <title>Whole genome shotgun sequence of Actinoplanes toevensis NBRC 105298.</title>
        <authorList>
            <person name="Komaki H."/>
            <person name="Tamura T."/>
        </authorList>
    </citation>
    <scope>NUCLEOTIDE SEQUENCE [LARGE SCALE GENOMIC DNA]</scope>
    <source>
        <strain evidence="3 4">NBRC 105298</strain>
    </source>
</reference>
<evidence type="ECO:0000313" key="4">
    <source>
        <dbReference type="Proteomes" id="UP000677082"/>
    </source>
</evidence>
<keyword evidence="4" id="KW-1185">Reference proteome</keyword>
<proteinExistence type="predicted"/>
<protein>
    <submittedName>
        <fullName evidence="3">Uncharacterized protein</fullName>
    </submittedName>
</protein>
<keyword evidence="2" id="KW-0812">Transmembrane</keyword>
<keyword evidence="2" id="KW-1133">Transmembrane helix</keyword>
<feature type="region of interest" description="Disordered" evidence="1">
    <location>
        <begin position="1"/>
        <end position="24"/>
    </location>
</feature>
<dbReference type="EMBL" id="BOQN01000038">
    <property type="protein sequence ID" value="GIM90833.1"/>
    <property type="molecule type" value="Genomic_DNA"/>
</dbReference>
<feature type="transmembrane region" description="Helical" evidence="2">
    <location>
        <begin position="48"/>
        <end position="72"/>
    </location>
</feature>
<gene>
    <name evidence="3" type="ORF">Ato02nite_026260</name>
</gene>
<sequence>MTDDDLRTRLRRTDPAASLAPLPPGQVSRLLEETMTAGVATLPARRRLLLLLPVLAAAAAVLLLAGAGWLIFRPSDPVAILPQALPSAAPVRLTAAPGGNAKCREPQAAMLAANADYAFAGTVTTVGDLVTLRVSKVYRGPATTTVQVEKQPGSSETVMGSGTFEVGKGYLIAANEGTLLVCGYSGEADTPGLLSLYEQAF</sequence>
<evidence type="ECO:0000256" key="2">
    <source>
        <dbReference type="SAM" id="Phobius"/>
    </source>
</evidence>
<feature type="compositionally biased region" description="Basic and acidic residues" evidence="1">
    <location>
        <begin position="1"/>
        <end position="14"/>
    </location>
</feature>
<dbReference type="RefSeq" id="WP_213006755.1">
    <property type="nucleotide sequence ID" value="NZ_BOQN01000038.1"/>
</dbReference>
<organism evidence="3 4">
    <name type="scientific">Paractinoplanes toevensis</name>
    <dbReference type="NCBI Taxonomy" id="571911"/>
    <lineage>
        <taxon>Bacteria</taxon>
        <taxon>Bacillati</taxon>
        <taxon>Actinomycetota</taxon>
        <taxon>Actinomycetes</taxon>
        <taxon>Micromonosporales</taxon>
        <taxon>Micromonosporaceae</taxon>
        <taxon>Paractinoplanes</taxon>
    </lineage>
</organism>
<dbReference type="Proteomes" id="UP000677082">
    <property type="component" value="Unassembled WGS sequence"/>
</dbReference>
<evidence type="ECO:0000256" key="1">
    <source>
        <dbReference type="SAM" id="MobiDB-lite"/>
    </source>
</evidence>
<accession>A0A919T813</accession>
<keyword evidence="2" id="KW-0472">Membrane</keyword>
<name>A0A919T813_9ACTN</name>
<comment type="caution">
    <text evidence="3">The sequence shown here is derived from an EMBL/GenBank/DDBJ whole genome shotgun (WGS) entry which is preliminary data.</text>
</comment>